<sequence>MTGRCGHDLANATYEELPINGDPEQIREDTVYRYKCVFVYHHPS</sequence>
<accession>A0A132NS35</accession>
<comment type="caution">
    <text evidence="1">The sequence shown here is derived from an EMBL/GenBank/DDBJ whole genome shotgun (WGS) entry which is preliminary data.</text>
</comment>
<reference evidence="1 2" key="1">
    <citation type="journal article" date="2015" name="Mol. Biochem. Parasitol.">
        <title>Identification of polymorphic genes for use in assemblage B genotyping assays through comparative genomics of multiple assemblage B Giardia duodenalis isolates.</title>
        <authorList>
            <person name="Wielinga C."/>
            <person name="Thompson R.C."/>
            <person name="Monis P."/>
            <person name="Ryan U."/>
        </authorList>
    </citation>
    <scope>NUCLEOTIDE SEQUENCE [LARGE SCALE GENOMIC DNA]</scope>
    <source>
        <strain evidence="1 2">BAH15c1</strain>
    </source>
</reference>
<evidence type="ECO:0000313" key="1">
    <source>
        <dbReference type="EMBL" id="KWX12532.1"/>
    </source>
</evidence>
<protein>
    <submittedName>
        <fullName evidence="1">Uncharacterized protein</fullName>
    </submittedName>
</protein>
<dbReference type="Proteomes" id="UP000070089">
    <property type="component" value="Unassembled WGS sequence"/>
</dbReference>
<proteinExistence type="predicted"/>
<organism evidence="1 2">
    <name type="scientific">Giardia duodenalis assemblage B</name>
    <dbReference type="NCBI Taxonomy" id="1394984"/>
    <lineage>
        <taxon>Eukaryota</taxon>
        <taxon>Metamonada</taxon>
        <taxon>Diplomonadida</taxon>
        <taxon>Hexamitidae</taxon>
        <taxon>Giardiinae</taxon>
        <taxon>Giardia</taxon>
    </lineage>
</organism>
<evidence type="ECO:0000313" key="2">
    <source>
        <dbReference type="Proteomes" id="UP000070089"/>
    </source>
</evidence>
<dbReference type="VEuPathDB" id="GiardiaDB:QR46_3489"/>
<dbReference type="EMBL" id="JXTI01000112">
    <property type="protein sequence ID" value="KWX12532.1"/>
    <property type="molecule type" value="Genomic_DNA"/>
</dbReference>
<dbReference type="AlphaFoldDB" id="A0A132NS35"/>
<gene>
    <name evidence="1" type="ORF">QR46_3489</name>
</gene>
<name>A0A132NS35_GIAIN</name>